<dbReference type="EMBL" id="JBHFFA010000007">
    <property type="protein sequence ID" value="KAL2613720.1"/>
    <property type="molecule type" value="Genomic_DNA"/>
</dbReference>
<name>A0ABD1XY27_9MARC</name>
<gene>
    <name evidence="1" type="ORF">R1flu_025412</name>
</gene>
<comment type="caution">
    <text evidence="1">The sequence shown here is derived from an EMBL/GenBank/DDBJ whole genome shotgun (WGS) entry which is preliminary data.</text>
</comment>
<evidence type="ECO:0000313" key="2">
    <source>
        <dbReference type="Proteomes" id="UP001605036"/>
    </source>
</evidence>
<organism evidence="1 2">
    <name type="scientific">Riccia fluitans</name>
    <dbReference type="NCBI Taxonomy" id="41844"/>
    <lineage>
        <taxon>Eukaryota</taxon>
        <taxon>Viridiplantae</taxon>
        <taxon>Streptophyta</taxon>
        <taxon>Embryophyta</taxon>
        <taxon>Marchantiophyta</taxon>
        <taxon>Marchantiopsida</taxon>
        <taxon>Marchantiidae</taxon>
        <taxon>Marchantiales</taxon>
        <taxon>Ricciaceae</taxon>
        <taxon>Riccia</taxon>
    </lineage>
</organism>
<proteinExistence type="predicted"/>
<sequence>MMAFARLQATSSHCGASLMHLQERLRECASGGRQSSIPSVVWTEAARAHLERRKVDVREVWRPFVLTICAALSYEVALFPERPSTPSPCDRSGGQATCKKVYYPDRLMKVHPKFIACLPGCHAVVIANFTVRRLVAFSTAAI</sequence>
<protein>
    <submittedName>
        <fullName evidence="1">Uncharacterized protein</fullName>
    </submittedName>
</protein>
<accession>A0ABD1XY27</accession>
<keyword evidence="2" id="KW-1185">Reference proteome</keyword>
<dbReference type="Proteomes" id="UP001605036">
    <property type="component" value="Unassembled WGS sequence"/>
</dbReference>
<reference evidence="1 2" key="1">
    <citation type="submission" date="2024-09" db="EMBL/GenBank/DDBJ databases">
        <title>Chromosome-scale assembly of Riccia fluitans.</title>
        <authorList>
            <person name="Paukszto L."/>
            <person name="Sawicki J."/>
            <person name="Karawczyk K."/>
            <person name="Piernik-Szablinska J."/>
            <person name="Szczecinska M."/>
            <person name="Mazdziarz M."/>
        </authorList>
    </citation>
    <scope>NUCLEOTIDE SEQUENCE [LARGE SCALE GENOMIC DNA]</scope>
    <source>
        <strain evidence="1">Rf_01</strain>
        <tissue evidence="1">Aerial parts of the thallus</tissue>
    </source>
</reference>
<dbReference type="AlphaFoldDB" id="A0ABD1XY27"/>
<evidence type="ECO:0000313" key="1">
    <source>
        <dbReference type="EMBL" id="KAL2613720.1"/>
    </source>
</evidence>